<feature type="domain" description="DUF4015" evidence="1">
    <location>
        <begin position="200"/>
        <end position="508"/>
    </location>
</feature>
<accession>A0A918KEF7</accession>
<protein>
    <recommendedName>
        <fullName evidence="1">DUF4015 domain-containing protein</fullName>
    </recommendedName>
</protein>
<reference evidence="2" key="1">
    <citation type="journal article" date="2014" name="Int. J. Syst. Evol. Microbiol.">
        <title>Complete genome sequence of Corynebacterium casei LMG S-19264T (=DSM 44701T), isolated from a smear-ripened cheese.</title>
        <authorList>
            <consortium name="US DOE Joint Genome Institute (JGI-PGF)"/>
            <person name="Walter F."/>
            <person name="Albersmeier A."/>
            <person name="Kalinowski J."/>
            <person name="Ruckert C."/>
        </authorList>
    </citation>
    <scope>NUCLEOTIDE SEQUENCE</scope>
    <source>
        <strain evidence="2">JCM 4790</strain>
    </source>
</reference>
<dbReference type="SUPFAM" id="SSF51445">
    <property type="entry name" value="(Trans)glycosidases"/>
    <property type="match status" value="1"/>
</dbReference>
<sequence length="517" mass="55343">MAVVAVVVACTALGAFGVQSYSHGIRIEGLGGDAVLDRADMADLRLTVAGKEGADLDRVRVTLDGKPVRTRPAGGRLAVRVPELTEGEHELAVRADTVLPFARDTKKKFTVDTVAPRLRLSDARVERFGAPVTVRGRVEDAGRVKVTVAGKPVSVADDGSFSRRLERSPGSIAVTATDAGGHVTSENVNVSMPYPVTRAAHLSAIGWTSPALRDPILELARKKRINAVQLDIKDELGEVGYASEVPMAREIGAVKGHYDARKVIDQLHGMGVRVVGRIVAFRDPILAEASHRAGKDRRLVQDPSGEPYNGGSYGKLSFTNFADPEVRKYNSDLAAEAAKLGFDDILYDYVRRPDGDLAGLRFPGLGEKAPEESIAEFVAETRDRVRAEGAFLGASVYGIAATRPTEIAQDIPALAESADYIAPMVYPSHWAAGEYGVTSPNSSPYDIVHRSLADFAKQVKGTNSAVVPWLQDFSMGTHYGPEQVSAQIKAAADNGMNSFLLWNAGAKYQGAALPAMK</sequence>
<dbReference type="InterPro" id="IPR017853">
    <property type="entry name" value="GH"/>
</dbReference>
<gene>
    <name evidence="2" type="ORF">GCM10010358_13320</name>
</gene>
<comment type="caution">
    <text evidence="2">The sequence shown here is derived from an EMBL/GenBank/DDBJ whole genome shotgun (WGS) entry which is preliminary data.</text>
</comment>
<dbReference type="Pfam" id="PF13200">
    <property type="entry name" value="DUF4015"/>
    <property type="match status" value="1"/>
</dbReference>
<name>A0A918KEF7_9ACTN</name>
<dbReference type="InterPro" id="IPR025275">
    <property type="entry name" value="DUF4015"/>
</dbReference>
<evidence type="ECO:0000313" key="2">
    <source>
        <dbReference type="EMBL" id="GGX60131.1"/>
    </source>
</evidence>
<dbReference type="Gene3D" id="2.60.40.10">
    <property type="entry name" value="Immunoglobulins"/>
    <property type="match status" value="1"/>
</dbReference>
<evidence type="ECO:0000259" key="1">
    <source>
        <dbReference type="Pfam" id="PF13200"/>
    </source>
</evidence>
<dbReference type="EMBL" id="BMVU01000003">
    <property type="protein sequence ID" value="GGX60131.1"/>
    <property type="molecule type" value="Genomic_DNA"/>
</dbReference>
<evidence type="ECO:0000313" key="3">
    <source>
        <dbReference type="Proteomes" id="UP000619244"/>
    </source>
</evidence>
<dbReference type="GO" id="GO:0005975">
    <property type="term" value="P:carbohydrate metabolic process"/>
    <property type="evidence" value="ECO:0007669"/>
    <property type="project" value="UniProtKB-ARBA"/>
</dbReference>
<dbReference type="Proteomes" id="UP000619244">
    <property type="component" value="Unassembled WGS sequence"/>
</dbReference>
<proteinExistence type="predicted"/>
<keyword evidence="3" id="KW-1185">Reference proteome</keyword>
<dbReference type="Pfam" id="PF09136">
    <property type="entry name" value="Glucodextran_B"/>
    <property type="match status" value="1"/>
</dbReference>
<reference evidence="2" key="2">
    <citation type="submission" date="2020-09" db="EMBL/GenBank/DDBJ databases">
        <authorList>
            <person name="Sun Q."/>
            <person name="Ohkuma M."/>
        </authorList>
    </citation>
    <scope>NUCLEOTIDE SEQUENCE</scope>
    <source>
        <strain evidence="2">JCM 4790</strain>
    </source>
</reference>
<dbReference type="Gene3D" id="3.20.20.80">
    <property type="entry name" value="Glycosidases"/>
    <property type="match status" value="2"/>
</dbReference>
<dbReference type="AlphaFoldDB" id="A0A918KEF7"/>
<organism evidence="2 3">
    <name type="scientific">Streptomyces minutiscleroticus</name>
    <dbReference type="NCBI Taxonomy" id="68238"/>
    <lineage>
        <taxon>Bacteria</taxon>
        <taxon>Bacillati</taxon>
        <taxon>Actinomycetota</taxon>
        <taxon>Actinomycetes</taxon>
        <taxon>Kitasatosporales</taxon>
        <taxon>Streptomycetaceae</taxon>
        <taxon>Streptomyces</taxon>
    </lineage>
</organism>
<dbReference type="InterPro" id="IPR013783">
    <property type="entry name" value="Ig-like_fold"/>
</dbReference>